<dbReference type="AlphaFoldDB" id="A0A9X5E358"/>
<reference evidence="3 4" key="1">
    <citation type="journal article" date="2015" name="Genome Announc.">
        <title>Draft Genome Sequence of the Terrestrial Cyanobacterium Scytonema millei VB511283, Isolated from Eastern India.</title>
        <authorList>
            <person name="Sen D."/>
            <person name="Chandrababunaidu M.M."/>
            <person name="Singh D."/>
            <person name="Sanghi N."/>
            <person name="Ghorai A."/>
            <person name="Mishra G.P."/>
            <person name="Madduluri M."/>
            <person name="Adhikary S.P."/>
            <person name="Tripathy S."/>
        </authorList>
    </citation>
    <scope>NUCLEOTIDE SEQUENCE [LARGE SCALE GENOMIC DNA]</scope>
    <source>
        <strain evidence="3 4">VB511283</strain>
    </source>
</reference>
<keyword evidence="4" id="KW-1185">Reference proteome</keyword>
<dbReference type="Pfam" id="PF20434">
    <property type="entry name" value="BD-FAE"/>
    <property type="match status" value="1"/>
</dbReference>
<evidence type="ECO:0000256" key="1">
    <source>
        <dbReference type="ARBA" id="ARBA00022801"/>
    </source>
</evidence>
<dbReference type="Proteomes" id="UP000031532">
    <property type="component" value="Unassembled WGS sequence"/>
</dbReference>
<dbReference type="PANTHER" id="PTHR48081">
    <property type="entry name" value="AB HYDROLASE SUPERFAMILY PROTEIN C4A8.06C"/>
    <property type="match status" value="1"/>
</dbReference>
<feature type="domain" description="BD-FAE-like" evidence="2">
    <location>
        <begin position="96"/>
        <end position="295"/>
    </location>
</feature>
<dbReference type="Gene3D" id="3.40.50.1820">
    <property type="entry name" value="alpha/beta hydrolase"/>
    <property type="match status" value="1"/>
</dbReference>
<proteinExistence type="predicted"/>
<sequence length="334" mass="37365">MALSTLLLMNYLKAKLTSNFRFPTSVGAGLSAQFWVVSGISCRNPPLRLPKFNLFHYKFQKTKIPHDLIYRRDISFTRGRQRPLKMNILHPKILPEMPMPGLIWIHGGAWMEGSKEQGIELLLPFARQGYLCASIEYRLSHEAIFPAQIEDCKCAVRFLRAHAKELHLNCDRIGVWGRSAGGHLAALLGTTAGVKELEGEGGWESFSSRVQAVCDWFGPTDFSRINDFPRQISHSAADAPEALLIGGIVEENQEKAMQANPIAYVSEDAPPFAIFHADDDFIVPLNQSQLLFEALQQAGVEVSLEIVKGGGHGKKFDSPLLLAQLENFFHRHLY</sequence>
<evidence type="ECO:0000313" key="3">
    <source>
        <dbReference type="EMBL" id="NHC33933.1"/>
    </source>
</evidence>
<evidence type="ECO:0000259" key="2">
    <source>
        <dbReference type="Pfam" id="PF20434"/>
    </source>
</evidence>
<comment type="caution">
    <text evidence="3">The sequence shown here is derived from an EMBL/GenBank/DDBJ whole genome shotgun (WGS) entry which is preliminary data.</text>
</comment>
<protein>
    <submittedName>
        <fullName evidence="3">Alpha/beta hydrolase</fullName>
    </submittedName>
</protein>
<gene>
    <name evidence="3" type="ORF">QH73_0004515</name>
</gene>
<dbReference type="SUPFAM" id="SSF53474">
    <property type="entry name" value="alpha/beta-Hydrolases"/>
    <property type="match status" value="1"/>
</dbReference>
<keyword evidence="1 3" id="KW-0378">Hydrolase</keyword>
<dbReference type="InterPro" id="IPR049492">
    <property type="entry name" value="BD-FAE-like_dom"/>
</dbReference>
<evidence type="ECO:0000313" key="4">
    <source>
        <dbReference type="Proteomes" id="UP000031532"/>
    </source>
</evidence>
<organism evidence="3 4">
    <name type="scientific">Scytonema millei VB511283</name>
    <dbReference type="NCBI Taxonomy" id="1245923"/>
    <lineage>
        <taxon>Bacteria</taxon>
        <taxon>Bacillati</taxon>
        <taxon>Cyanobacteriota</taxon>
        <taxon>Cyanophyceae</taxon>
        <taxon>Nostocales</taxon>
        <taxon>Scytonemataceae</taxon>
        <taxon>Scytonema</taxon>
    </lineage>
</organism>
<name>A0A9X5E358_9CYAN</name>
<accession>A0A9X5E358</accession>
<dbReference type="PANTHER" id="PTHR48081:SF13">
    <property type="entry name" value="ALPHA_BETA HYDROLASE"/>
    <property type="match status" value="1"/>
</dbReference>
<dbReference type="OrthoDB" id="24847at2"/>
<dbReference type="InterPro" id="IPR050300">
    <property type="entry name" value="GDXG_lipolytic_enzyme"/>
</dbReference>
<dbReference type="InterPro" id="IPR029058">
    <property type="entry name" value="AB_hydrolase_fold"/>
</dbReference>
<dbReference type="EMBL" id="JTJC03000001">
    <property type="protein sequence ID" value="NHC33933.1"/>
    <property type="molecule type" value="Genomic_DNA"/>
</dbReference>
<dbReference type="GO" id="GO:0016787">
    <property type="term" value="F:hydrolase activity"/>
    <property type="evidence" value="ECO:0007669"/>
    <property type="project" value="UniProtKB-KW"/>
</dbReference>